<accession>A0A381EAY9</accession>
<dbReference type="HAMAP" id="MF_02033">
    <property type="entry name" value="FtsA"/>
    <property type="match status" value="1"/>
</dbReference>
<organism evidence="8 9">
    <name type="scientific">Cardiobacterium valvarum</name>
    <dbReference type="NCBI Taxonomy" id="194702"/>
    <lineage>
        <taxon>Bacteria</taxon>
        <taxon>Pseudomonadati</taxon>
        <taxon>Pseudomonadota</taxon>
        <taxon>Gammaproteobacteria</taxon>
        <taxon>Cardiobacteriales</taxon>
        <taxon>Cardiobacteriaceae</taxon>
        <taxon>Cardiobacterium</taxon>
    </lineage>
</organism>
<name>A0A381EAY9_9GAMM</name>
<keyword evidence="4 5" id="KW-0131">Cell cycle</keyword>
<dbReference type="Gene3D" id="3.30.1490.110">
    <property type="match status" value="1"/>
</dbReference>
<keyword evidence="9" id="KW-1185">Reference proteome</keyword>
<dbReference type="Pfam" id="PF02491">
    <property type="entry name" value="SHS2_FTSA"/>
    <property type="match status" value="1"/>
</dbReference>
<comment type="subcellular location">
    <subcellularLocation>
        <location evidence="5">Cell membrane</location>
        <topology evidence="5">Peripheral membrane protein</topology>
        <orientation evidence="5">Cytoplasmic side</orientation>
    </subcellularLocation>
    <text evidence="5">Localizes to the Z ring in an FtsZ-dependent manner. Targeted to the membrane through a conserved C-terminal amphipathic helix.</text>
</comment>
<evidence type="ECO:0000256" key="1">
    <source>
        <dbReference type="ARBA" id="ARBA00022475"/>
    </source>
</evidence>
<sequence length="408" mass="44019">MNEQAIKVVIDLGSSRTRVTIAEIGSNHSYFEVLGCGVAAGGAVKAGIVTNIPAATAAIRQAVAIAEQEAGVKINSAIISISGQHILGVNSDGQAHIRNRRIRNNDVVHAVMRARNLAHKGGQTLLHVLEQQFIVDGHKGITDPKGMTADELDARVHVISARSAAMDNLSQCVREAGIEIEQIVYAGLASAYAASSTDERELGICTVDLGAGTADIMLWLHNQPMHAATLPIGGEQISSEIATALRTPRPAAETLKCRYGALRNKYSQQHRIPLPSTGHLPDRQLAGNDMVELLAMCYQNHFTHINKELHRVGLRKMLDGGIIFTGGAAQIPGLAEAAGEHFECPVRVFIPPPIEGLPEHLQRDAGMVTTLGLFYLQQVPLSDYVWAKEENDGIIQNVTNFLKRYLSP</sequence>
<keyword evidence="3 5" id="KW-0472">Membrane</keyword>
<dbReference type="PANTHER" id="PTHR32432">
    <property type="entry name" value="CELL DIVISION PROTEIN FTSA-RELATED"/>
    <property type="match status" value="1"/>
</dbReference>
<evidence type="ECO:0000256" key="6">
    <source>
        <dbReference type="PIRNR" id="PIRNR003101"/>
    </source>
</evidence>
<evidence type="ECO:0000256" key="2">
    <source>
        <dbReference type="ARBA" id="ARBA00022618"/>
    </source>
</evidence>
<dbReference type="SMART" id="SM00842">
    <property type="entry name" value="FtsA"/>
    <property type="match status" value="1"/>
</dbReference>
<dbReference type="InterPro" id="IPR003494">
    <property type="entry name" value="SHS2_FtsA"/>
</dbReference>
<keyword evidence="2 5" id="KW-0132">Cell division</keyword>
<dbReference type="GO" id="GO:0009898">
    <property type="term" value="C:cytoplasmic side of plasma membrane"/>
    <property type="evidence" value="ECO:0007669"/>
    <property type="project" value="UniProtKB-UniRule"/>
</dbReference>
<evidence type="ECO:0000313" key="9">
    <source>
        <dbReference type="Proteomes" id="UP000254572"/>
    </source>
</evidence>
<evidence type="ECO:0000256" key="3">
    <source>
        <dbReference type="ARBA" id="ARBA00023136"/>
    </source>
</evidence>
<feature type="domain" description="SHS2" evidence="7">
    <location>
        <begin position="7"/>
        <end position="194"/>
    </location>
</feature>
<dbReference type="Proteomes" id="UP000254572">
    <property type="component" value="Unassembled WGS sequence"/>
</dbReference>
<dbReference type="InterPro" id="IPR043129">
    <property type="entry name" value="ATPase_NBD"/>
</dbReference>
<evidence type="ECO:0000256" key="5">
    <source>
        <dbReference type="HAMAP-Rule" id="MF_02033"/>
    </source>
</evidence>
<dbReference type="Gene3D" id="3.30.420.40">
    <property type="match status" value="1"/>
</dbReference>
<keyword evidence="1 5" id="KW-1003">Cell membrane</keyword>
<protein>
    <recommendedName>
        <fullName evidence="5 6">Cell division protein FtsA</fullName>
    </recommendedName>
</protein>
<dbReference type="InterPro" id="IPR020823">
    <property type="entry name" value="Cell_div_FtsA"/>
</dbReference>
<dbReference type="PIRSF" id="PIRSF003101">
    <property type="entry name" value="FtsA"/>
    <property type="match status" value="1"/>
</dbReference>
<dbReference type="PANTHER" id="PTHR32432:SF4">
    <property type="entry name" value="CELL DIVISION PROTEIN FTSA"/>
    <property type="match status" value="1"/>
</dbReference>
<proteinExistence type="inferred from homology"/>
<dbReference type="SUPFAM" id="SSF53067">
    <property type="entry name" value="Actin-like ATPase domain"/>
    <property type="match status" value="2"/>
</dbReference>
<dbReference type="EMBL" id="UFUW01000001">
    <property type="protein sequence ID" value="SUX24181.1"/>
    <property type="molecule type" value="Genomic_DNA"/>
</dbReference>
<dbReference type="GO" id="GO:0032153">
    <property type="term" value="C:cell division site"/>
    <property type="evidence" value="ECO:0007669"/>
    <property type="project" value="UniProtKB-UniRule"/>
</dbReference>
<gene>
    <name evidence="5 8" type="primary">ftsA</name>
    <name evidence="8" type="ORF">NCTC13294_01735</name>
</gene>
<dbReference type="Pfam" id="PF14450">
    <property type="entry name" value="FtsA"/>
    <property type="match status" value="1"/>
</dbReference>
<comment type="similarity">
    <text evidence="5 6">Belongs to the FtsA/MreB family.</text>
</comment>
<comment type="function">
    <text evidence="5 6">Cell division protein that is involved in the assembly of the Z ring. May serve as a membrane anchor for the Z ring.</text>
</comment>
<evidence type="ECO:0000259" key="7">
    <source>
        <dbReference type="SMART" id="SM00842"/>
    </source>
</evidence>
<dbReference type="AlphaFoldDB" id="A0A381EAY9"/>
<reference evidence="8 9" key="1">
    <citation type="submission" date="2018-06" db="EMBL/GenBank/DDBJ databases">
        <authorList>
            <consortium name="Pathogen Informatics"/>
            <person name="Doyle S."/>
        </authorList>
    </citation>
    <scope>NUCLEOTIDE SEQUENCE [LARGE SCALE GENOMIC DNA]</scope>
    <source>
        <strain evidence="8 9">NCTC13294</strain>
    </source>
</reference>
<evidence type="ECO:0000256" key="4">
    <source>
        <dbReference type="ARBA" id="ARBA00023306"/>
    </source>
</evidence>
<dbReference type="NCBIfam" id="TIGR01174">
    <property type="entry name" value="ftsA"/>
    <property type="match status" value="1"/>
</dbReference>
<dbReference type="GO" id="GO:0043093">
    <property type="term" value="P:FtsZ-dependent cytokinesis"/>
    <property type="evidence" value="ECO:0007669"/>
    <property type="project" value="UniProtKB-UniRule"/>
</dbReference>
<dbReference type="RefSeq" id="WP_115611958.1">
    <property type="nucleotide sequence ID" value="NZ_JBHLZC010000002.1"/>
</dbReference>
<dbReference type="CDD" id="cd24048">
    <property type="entry name" value="ASKHA_NBD_FtsA"/>
    <property type="match status" value="1"/>
</dbReference>
<dbReference type="OrthoDB" id="9810567at2"/>
<evidence type="ECO:0000313" key="8">
    <source>
        <dbReference type="EMBL" id="SUX24181.1"/>
    </source>
</evidence>
<comment type="subunit">
    <text evidence="5">Self-interacts. Interacts with FtsZ.</text>
</comment>
<dbReference type="InterPro" id="IPR050696">
    <property type="entry name" value="FtsA/MreB"/>
</dbReference>